<name>A0A8B7N4K6_HYAAZ</name>
<sequence length="104" mass="11596">MMASDTKECHVVLHQPSDAAVWKGRCPEQSPMQASPAGSKVKSEALDKVDPSLTLKVCTIFIKGEPEDETEEVSIKEEPFLYGSEELCQTVQIFFSKYLFLALQ</sequence>
<protein>
    <submittedName>
        <fullName evidence="2">Uncharacterized protein LOC108666427</fullName>
    </submittedName>
</protein>
<dbReference type="Proteomes" id="UP000694843">
    <property type="component" value="Unplaced"/>
</dbReference>
<dbReference type="AlphaFoldDB" id="A0A8B7N4K6"/>
<dbReference type="GeneID" id="108666427"/>
<evidence type="ECO:0000313" key="2">
    <source>
        <dbReference type="RefSeq" id="XP_018008792.1"/>
    </source>
</evidence>
<evidence type="ECO:0000313" key="1">
    <source>
        <dbReference type="Proteomes" id="UP000694843"/>
    </source>
</evidence>
<accession>A0A8B7N4K6</accession>
<organism evidence="1 2">
    <name type="scientific">Hyalella azteca</name>
    <name type="common">Amphipod</name>
    <dbReference type="NCBI Taxonomy" id="294128"/>
    <lineage>
        <taxon>Eukaryota</taxon>
        <taxon>Metazoa</taxon>
        <taxon>Ecdysozoa</taxon>
        <taxon>Arthropoda</taxon>
        <taxon>Crustacea</taxon>
        <taxon>Multicrustacea</taxon>
        <taxon>Malacostraca</taxon>
        <taxon>Eumalacostraca</taxon>
        <taxon>Peracarida</taxon>
        <taxon>Amphipoda</taxon>
        <taxon>Senticaudata</taxon>
        <taxon>Talitrida</taxon>
        <taxon>Talitroidea</taxon>
        <taxon>Hyalellidae</taxon>
        <taxon>Hyalella</taxon>
    </lineage>
</organism>
<dbReference type="KEGG" id="hazt:108666427"/>
<proteinExistence type="predicted"/>
<dbReference type="RefSeq" id="XP_018008792.1">
    <property type="nucleotide sequence ID" value="XM_018153303.2"/>
</dbReference>
<keyword evidence="1" id="KW-1185">Reference proteome</keyword>
<gene>
    <name evidence="2" type="primary">LOC108666427</name>
</gene>
<reference evidence="2" key="1">
    <citation type="submission" date="2025-08" db="UniProtKB">
        <authorList>
            <consortium name="RefSeq"/>
        </authorList>
    </citation>
    <scope>IDENTIFICATION</scope>
    <source>
        <tissue evidence="2">Whole organism</tissue>
    </source>
</reference>